<dbReference type="PANTHER" id="PTHR23032">
    <property type="entry name" value="BRO1 DOMAIN-CONTAINING PROTEIN BROX"/>
    <property type="match status" value="1"/>
</dbReference>
<dbReference type="CDD" id="cd09034">
    <property type="entry name" value="BRO1_Alix_like"/>
    <property type="match status" value="1"/>
</dbReference>
<comment type="caution">
    <text evidence="3">The sequence shown here is derived from an EMBL/GenBank/DDBJ whole genome shotgun (WGS) entry which is preliminary data.</text>
</comment>
<sequence>MGCIFSTEAVDDGGPLEIPVQAGEIYVWVPGFREPKQIDLTERLKGTVSAGLAARLQSLRSQIIAVINSGRNSSVMKIRPRRKSLDGNPGEPDLEKALNDYLPTLLGLVTGGEKFSLAVEFPWTNVVDENKETALGSGYYELLSVLHLLGMMAIQEANLCLTPRPTADGFNPKASEDNMRNAIEILLKAASYFECAIKAALPNTPDDIKAKLPADLTETMLRSLELQALGQAMELQLGFAIGNVKASLAVKRRLACENVEVWDEAVQKLATVPLAEALRDKQVLFVKWKLAEAKAAAYYFHGLILDEGYEDNTHAEALSCLKAAHAYLKESQKARTEFGNMEPLTKYDTLNQFLSFKITYR</sequence>
<dbReference type="PANTHER" id="PTHR23032:SF13">
    <property type="entry name" value="BRO1 DOMAIN-CONTAINING PROTEIN BROX"/>
    <property type="match status" value="1"/>
</dbReference>
<evidence type="ECO:0000256" key="1">
    <source>
        <dbReference type="ARBA" id="ARBA00008901"/>
    </source>
</evidence>
<dbReference type="Proteomes" id="UP000822688">
    <property type="component" value="Chromosome 2"/>
</dbReference>
<protein>
    <recommendedName>
        <fullName evidence="2">BRO1 domain-containing protein</fullName>
    </recommendedName>
</protein>
<organism evidence="3 4">
    <name type="scientific">Ceratodon purpureus</name>
    <name type="common">Fire moss</name>
    <name type="synonym">Dicranum purpureum</name>
    <dbReference type="NCBI Taxonomy" id="3225"/>
    <lineage>
        <taxon>Eukaryota</taxon>
        <taxon>Viridiplantae</taxon>
        <taxon>Streptophyta</taxon>
        <taxon>Embryophyta</taxon>
        <taxon>Bryophyta</taxon>
        <taxon>Bryophytina</taxon>
        <taxon>Bryopsida</taxon>
        <taxon>Dicranidae</taxon>
        <taxon>Pseudoditrichales</taxon>
        <taxon>Ditrichaceae</taxon>
        <taxon>Ceratodon</taxon>
    </lineage>
</organism>
<evidence type="ECO:0000313" key="3">
    <source>
        <dbReference type="EMBL" id="KAG0587018.1"/>
    </source>
</evidence>
<comment type="similarity">
    <text evidence="1">Belongs to the BROX family.</text>
</comment>
<evidence type="ECO:0000259" key="2">
    <source>
        <dbReference type="PROSITE" id="PS51180"/>
    </source>
</evidence>
<dbReference type="InterPro" id="IPR004328">
    <property type="entry name" value="BRO1_dom"/>
</dbReference>
<dbReference type="Gene3D" id="1.25.40.280">
    <property type="entry name" value="alix/aip1 like domains"/>
    <property type="match status" value="1"/>
</dbReference>
<dbReference type="Pfam" id="PF03097">
    <property type="entry name" value="BRO1"/>
    <property type="match status" value="1"/>
</dbReference>
<evidence type="ECO:0000313" key="4">
    <source>
        <dbReference type="Proteomes" id="UP000822688"/>
    </source>
</evidence>
<reference evidence="3" key="1">
    <citation type="submission" date="2020-06" db="EMBL/GenBank/DDBJ databases">
        <title>WGS assembly of Ceratodon purpureus strain R40.</title>
        <authorList>
            <person name="Carey S.B."/>
            <person name="Jenkins J."/>
            <person name="Shu S."/>
            <person name="Lovell J.T."/>
            <person name="Sreedasyam A."/>
            <person name="Maumus F."/>
            <person name="Tiley G.P."/>
            <person name="Fernandez-Pozo N."/>
            <person name="Barry K."/>
            <person name="Chen C."/>
            <person name="Wang M."/>
            <person name="Lipzen A."/>
            <person name="Daum C."/>
            <person name="Saski C.A."/>
            <person name="Payton A.C."/>
            <person name="Mcbreen J.C."/>
            <person name="Conrad R.E."/>
            <person name="Kollar L.M."/>
            <person name="Olsson S."/>
            <person name="Huttunen S."/>
            <person name="Landis J.B."/>
            <person name="Wickett N.J."/>
            <person name="Johnson M.G."/>
            <person name="Rensing S.A."/>
            <person name="Grimwood J."/>
            <person name="Schmutz J."/>
            <person name="Mcdaniel S.F."/>
        </authorList>
    </citation>
    <scope>NUCLEOTIDE SEQUENCE</scope>
    <source>
        <strain evidence="3">R40</strain>
    </source>
</reference>
<dbReference type="EMBL" id="CM026422">
    <property type="protein sequence ID" value="KAG0587018.1"/>
    <property type="molecule type" value="Genomic_DNA"/>
</dbReference>
<dbReference type="AlphaFoldDB" id="A0A8T0IWF4"/>
<feature type="domain" description="BRO1" evidence="2">
    <location>
        <begin position="26"/>
        <end position="361"/>
    </location>
</feature>
<dbReference type="SMART" id="SM01041">
    <property type="entry name" value="BRO1"/>
    <property type="match status" value="1"/>
</dbReference>
<dbReference type="InterPro" id="IPR038898">
    <property type="entry name" value="BROX"/>
</dbReference>
<accession>A0A8T0IWF4</accession>
<dbReference type="PROSITE" id="PS51180">
    <property type="entry name" value="BRO1"/>
    <property type="match status" value="1"/>
</dbReference>
<keyword evidence="4" id="KW-1185">Reference proteome</keyword>
<proteinExistence type="inferred from homology"/>
<dbReference type="InterPro" id="IPR038499">
    <property type="entry name" value="BRO1_sf"/>
</dbReference>
<gene>
    <name evidence="3" type="ORF">KC19_2G134600</name>
</gene>
<name>A0A8T0IWF4_CERPU</name>